<dbReference type="EMBL" id="OU895877">
    <property type="protein sequence ID" value="CAG9797606.1"/>
    <property type="molecule type" value="Genomic_DNA"/>
</dbReference>
<dbReference type="Gene3D" id="3.40.50.2000">
    <property type="entry name" value="Glycogen Phosphorylase B"/>
    <property type="match status" value="2"/>
</dbReference>
<dbReference type="InterPro" id="IPR002213">
    <property type="entry name" value="UDP_glucos_trans"/>
</dbReference>
<evidence type="ECO:0000313" key="6">
    <source>
        <dbReference type="EMBL" id="CAG9797606.1"/>
    </source>
</evidence>
<dbReference type="Pfam" id="PF00201">
    <property type="entry name" value="UDPGT"/>
    <property type="match status" value="1"/>
</dbReference>
<evidence type="ECO:0000256" key="1">
    <source>
        <dbReference type="ARBA" id="ARBA00009995"/>
    </source>
</evidence>
<name>A0A9N9RIB6_9DIPT</name>
<dbReference type="Proteomes" id="UP001153620">
    <property type="component" value="Chromosome 1"/>
</dbReference>
<evidence type="ECO:0000256" key="4">
    <source>
        <dbReference type="SAM" id="Phobius"/>
    </source>
</evidence>
<keyword evidence="4" id="KW-0812">Transmembrane</keyword>
<dbReference type="PANTHER" id="PTHR48043:SF159">
    <property type="entry name" value="EG:EG0003.4 PROTEIN-RELATED"/>
    <property type="match status" value="1"/>
</dbReference>
<dbReference type="FunFam" id="3.40.50.2000:FF:000050">
    <property type="entry name" value="UDP-glucuronosyltransferase"/>
    <property type="match status" value="1"/>
</dbReference>
<feature type="signal peptide" evidence="5">
    <location>
        <begin position="1"/>
        <end position="19"/>
    </location>
</feature>
<dbReference type="SUPFAM" id="SSF53756">
    <property type="entry name" value="UDP-Glycosyltransferase/glycogen phosphorylase"/>
    <property type="match status" value="1"/>
</dbReference>
<evidence type="ECO:0008006" key="8">
    <source>
        <dbReference type="Google" id="ProtNLM"/>
    </source>
</evidence>
<dbReference type="GO" id="GO:0008194">
    <property type="term" value="F:UDP-glycosyltransferase activity"/>
    <property type="evidence" value="ECO:0007669"/>
    <property type="project" value="InterPro"/>
</dbReference>
<organism evidence="6 7">
    <name type="scientific">Chironomus riparius</name>
    <dbReference type="NCBI Taxonomy" id="315576"/>
    <lineage>
        <taxon>Eukaryota</taxon>
        <taxon>Metazoa</taxon>
        <taxon>Ecdysozoa</taxon>
        <taxon>Arthropoda</taxon>
        <taxon>Hexapoda</taxon>
        <taxon>Insecta</taxon>
        <taxon>Pterygota</taxon>
        <taxon>Neoptera</taxon>
        <taxon>Endopterygota</taxon>
        <taxon>Diptera</taxon>
        <taxon>Nematocera</taxon>
        <taxon>Chironomoidea</taxon>
        <taxon>Chironomidae</taxon>
        <taxon>Chironominae</taxon>
        <taxon>Chironomus</taxon>
    </lineage>
</organism>
<evidence type="ECO:0000256" key="5">
    <source>
        <dbReference type="SAM" id="SignalP"/>
    </source>
</evidence>
<keyword evidence="4" id="KW-0472">Membrane</keyword>
<dbReference type="OrthoDB" id="5835829at2759"/>
<reference evidence="6" key="1">
    <citation type="submission" date="2022-01" db="EMBL/GenBank/DDBJ databases">
        <authorList>
            <person name="King R."/>
        </authorList>
    </citation>
    <scope>NUCLEOTIDE SEQUENCE</scope>
</reference>
<keyword evidence="3" id="KW-0808">Transferase</keyword>
<feature type="transmembrane region" description="Helical" evidence="4">
    <location>
        <begin position="479"/>
        <end position="503"/>
    </location>
</feature>
<keyword evidence="2" id="KW-0328">Glycosyltransferase</keyword>
<evidence type="ECO:0000256" key="2">
    <source>
        <dbReference type="ARBA" id="ARBA00022676"/>
    </source>
</evidence>
<dbReference type="PROSITE" id="PS51257">
    <property type="entry name" value="PROKAR_LIPOPROTEIN"/>
    <property type="match status" value="1"/>
</dbReference>
<comment type="similarity">
    <text evidence="1">Belongs to the UDP-glycosyltransferase family.</text>
</comment>
<keyword evidence="7" id="KW-1185">Reference proteome</keyword>
<keyword evidence="5" id="KW-0732">Signal</keyword>
<evidence type="ECO:0000313" key="7">
    <source>
        <dbReference type="Proteomes" id="UP001153620"/>
    </source>
</evidence>
<proteinExistence type="inferred from homology"/>
<dbReference type="AlphaFoldDB" id="A0A9N9RIB6"/>
<gene>
    <name evidence="6" type="ORF">CHIRRI_LOCUS596</name>
</gene>
<dbReference type="PANTHER" id="PTHR48043">
    <property type="entry name" value="EG:EG0003.4 PROTEIN-RELATED"/>
    <property type="match status" value="1"/>
</dbReference>
<dbReference type="InterPro" id="IPR050271">
    <property type="entry name" value="UDP-glycosyltransferase"/>
</dbReference>
<feature type="chain" id="PRO_5040198578" description="Glucuronosyltransferase" evidence="5">
    <location>
        <begin position="20"/>
        <end position="516"/>
    </location>
</feature>
<reference evidence="6" key="2">
    <citation type="submission" date="2022-10" db="EMBL/GenBank/DDBJ databases">
        <authorList>
            <consortium name="ENA_rothamsted_submissions"/>
            <consortium name="culmorum"/>
            <person name="King R."/>
        </authorList>
    </citation>
    <scope>NUCLEOTIDE SEQUENCE</scope>
</reference>
<accession>A0A9N9RIB6</accession>
<sequence>MSAKFIAIFILTVFASCECSKILFMHPSFSKSHVKPLQVLAVELANKGHEITFVTMYPLDKPVKNYRDIKIEVNEEDSKVYTDIGKAMTAGENIFKMIPALDKAIFENGNKILQSAAIKNLMNNGQFDLVVTGYFMNEYLLGFADHFKCPSIIFFSGPHVSSLNAMVGNPLSPEGTAHGLLQATYMNGFTQRLKNILFFGVDFIMFRTFFYYRAKSVYNYNFPPDRYRSYDEMIRNVSLVLVNTHFTSSGPRPLLPNLVEVGGLQVKPNPAPLPEDLKTFLDDAKDGAILFSFGSNAKSIYIPEDKQKIILKVFSKLKQRVIMKWESDVLPGKPKNVLISKWLPQDDILAHPNIKAFISHCGYGGVIEAKSNGVPIIGIPLGADQKGNADKIVEEGWAVRLDMTDITEESLTNALKEILSNPKYRDIVGKQAILAKDRPMNAQDTAVYWVEYVLRHNGAPHLHYPGADLNFFQANSIDVILFIFAVIYAAFKVIKLICGFIFCRSKKGSNEKLKRN</sequence>
<evidence type="ECO:0000256" key="3">
    <source>
        <dbReference type="ARBA" id="ARBA00022679"/>
    </source>
</evidence>
<dbReference type="CDD" id="cd03784">
    <property type="entry name" value="GT1_Gtf-like"/>
    <property type="match status" value="1"/>
</dbReference>
<keyword evidence="4" id="KW-1133">Transmembrane helix</keyword>
<protein>
    <recommendedName>
        <fullName evidence="8">Glucuronosyltransferase</fullName>
    </recommendedName>
</protein>